<evidence type="ECO:0000313" key="4">
    <source>
        <dbReference type="Proteomes" id="UP000326924"/>
    </source>
</evidence>
<dbReference type="OrthoDB" id="5418867at2759"/>
<evidence type="ECO:0000313" key="3">
    <source>
        <dbReference type="EMBL" id="KAA8894514.1"/>
    </source>
</evidence>
<evidence type="ECO:0000313" key="2">
    <source>
        <dbReference type="EMBL" id="KAA8894509.1"/>
    </source>
</evidence>
<proteinExistence type="predicted"/>
<dbReference type="EMBL" id="VXIS01000335">
    <property type="protein sequence ID" value="KAA8894509.1"/>
    <property type="molecule type" value="Genomic_DNA"/>
</dbReference>
<keyword evidence="4" id="KW-1185">Reference proteome</keyword>
<dbReference type="EMBL" id="VXIS01000335">
    <property type="protein sequence ID" value="KAA8894514.1"/>
    <property type="molecule type" value="Genomic_DNA"/>
</dbReference>
<name>A0A5J5EGU9_9PEZI</name>
<comment type="caution">
    <text evidence="3">The sequence shown here is derived from an EMBL/GenBank/DDBJ whole genome shotgun (WGS) entry which is preliminary data.</text>
</comment>
<organism evidence="3 4">
    <name type="scientific">Sphaerosporella brunnea</name>
    <dbReference type="NCBI Taxonomy" id="1250544"/>
    <lineage>
        <taxon>Eukaryota</taxon>
        <taxon>Fungi</taxon>
        <taxon>Dikarya</taxon>
        <taxon>Ascomycota</taxon>
        <taxon>Pezizomycotina</taxon>
        <taxon>Pezizomycetes</taxon>
        <taxon>Pezizales</taxon>
        <taxon>Pyronemataceae</taxon>
        <taxon>Sphaerosporella</taxon>
    </lineage>
</organism>
<gene>
    <name evidence="2" type="ORF">FN846DRAFT_912848</name>
    <name evidence="3" type="ORF">FN846DRAFT_912854</name>
</gene>
<accession>A0A5J5EGU9</accession>
<protein>
    <submittedName>
        <fullName evidence="3">Uncharacterized protein</fullName>
    </submittedName>
</protein>
<dbReference type="Proteomes" id="UP000326924">
    <property type="component" value="Unassembled WGS sequence"/>
</dbReference>
<reference evidence="3 4" key="1">
    <citation type="submission" date="2019-09" db="EMBL/GenBank/DDBJ databases">
        <title>Draft genome of the ectomycorrhizal ascomycete Sphaerosporella brunnea.</title>
        <authorList>
            <consortium name="DOE Joint Genome Institute"/>
            <person name="Benucci G.M."/>
            <person name="Marozzi G."/>
            <person name="Antonielli L."/>
            <person name="Sanchez S."/>
            <person name="Marco P."/>
            <person name="Wang X."/>
            <person name="Falini L.B."/>
            <person name="Barry K."/>
            <person name="Haridas S."/>
            <person name="Lipzen A."/>
            <person name="Labutti K."/>
            <person name="Grigoriev I.V."/>
            <person name="Murat C."/>
            <person name="Martin F."/>
            <person name="Albertini E."/>
            <person name="Donnini D."/>
            <person name="Bonito G."/>
        </authorList>
    </citation>
    <scope>NUCLEOTIDE SEQUENCE [LARGE SCALE GENOMIC DNA]</scope>
    <source>
        <strain evidence="3 4">Sb_GMNB300</strain>
    </source>
</reference>
<dbReference type="AlphaFoldDB" id="A0A5J5EGU9"/>
<evidence type="ECO:0000256" key="1">
    <source>
        <dbReference type="SAM" id="MobiDB-lite"/>
    </source>
</evidence>
<feature type="region of interest" description="Disordered" evidence="1">
    <location>
        <begin position="54"/>
        <end position="119"/>
    </location>
</feature>
<sequence length="160" mass="17855">MKWDATADQKLLLAVISMHHIVLDSQRVSTILGCTPGACEQRLWKLRKMAKESWGMDMSPSPATPTKKPRRKKVTKNNNNNNTVHSEENYFNADDDEFAVKAEESESGSAQKRRKSVAAAPVYHRTLAGVKLPLGVPLEVSETPVVQMDGSSTMEDYQHM</sequence>